<keyword evidence="2" id="KW-1185">Reference proteome</keyword>
<name>A0A7W3MVX2_9ACTN</name>
<sequence>MPTNSTSSESAFTEVLAEIYRRLVQLERTIGALADATEDAFISWGFPQADAANARDALRMASSLTDTALVPPDTDPIADATADSLADLTRDLHRELITASEKASDAVDKLACLTAALHTGRLLESLR</sequence>
<dbReference type="RefSeq" id="WP_182704781.1">
    <property type="nucleotide sequence ID" value="NZ_JACJII010000001.1"/>
</dbReference>
<reference evidence="1 2" key="1">
    <citation type="submission" date="2020-08" db="EMBL/GenBank/DDBJ databases">
        <title>Sequencing the genomes of 1000 actinobacteria strains.</title>
        <authorList>
            <person name="Klenk H.-P."/>
        </authorList>
    </citation>
    <scope>NUCLEOTIDE SEQUENCE [LARGE SCALE GENOMIC DNA]</scope>
    <source>
        <strain evidence="1 2">DSM 45823</strain>
    </source>
</reference>
<comment type="caution">
    <text evidence="1">The sequence shown here is derived from an EMBL/GenBank/DDBJ whole genome shotgun (WGS) entry which is preliminary data.</text>
</comment>
<organism evidence="1 2">
    <name type="scientific">Thermomonospora cellulosilytica</name>
    <dbReference type="NCBI Taxonomy" id="1411118"/>
    <lineage>
        <taxon>Bacteria</taxon>
        <taxon>Bacillati</taxon>
        <taxon>Actinomycetota</taxon>
        <taxon>Actinomycetes</taxon>
        <taxon>Streptosporangiales</taxon>
        <taxon>Thermomonosporaceae</taxon>
        <taxon>Thermomonospora</taxon>
    </lineage>
</organism>
<evidence type="ECO:0000313" key="1">
    <source>
        <dbReference type="EMBL" id="MBA9002861.1"/>
    </source>
</evidence>
<proteinExistence type="predicted"/>
<evidence type="ECO:0000313" key="2">
    <source>
        <dbReference type="Proteomes" id="UP000539313"/>
    </source>
</evidence>
<gene>
    <name evidence="1" type="ORF">HNR21_001743</name>
</gene>
<accession>A0A7W3MVX2</accession>
<dbReference type="EMBL" id="JACJII010000001">
    <property type="protein sequence ID" value="MBA9002861.1"/>
    <property type="molecule type" value="Genomic_DNA"/>
</dbReference>
<dbReference type="AlphaFoldDB" id="A0A7W3MVX2"/>
<dbReference type="Proteomes" id="UP000539313">
    <property type="component" value="Unassembled WGS sequence"/>
</dbReference>
<protein>
    <submittedName>
        <fullName evidence="1">Uncharacterized protein</fullName>
    </submittedName>
</protein>